<keyword evidence="3" id="KW-1185">Reference proteome</keyword>
<reference evidence="2" key="1">
    <citation type="journal article" date="2020" name="Stud. Mycol.">
        <title>101 Dothideomycetes genomes: a test case for predicting lifestyles and emergence of pathogens.</title>
        <authorList>
            <person name="Haridas S."/>
            <person name="Albert R."/>
            <person name="Binder M."/>
            <person name="Bloem J."/>
            <person name="Labutti K."/>
            <person name="Salamov A."/>
            <person name="Andreopoulos B."/>
            <person name="Baker S."/>
            <person name="Barry K."/>
            <person name="Bills G."/>
            <person name="Bluhm B."/>
            <person name="Cannon C."/>
            <person name="Castanera R."/>
            <person name="Culley D."/>
            <person name="Daum C."/>
            <person name="Ezra D."/>
            <person name="Gonzalez J."/>
            <person name="Henrissat B."/>
            <person name="Kuo A."/>
            <person name="Liang C."/>
            <person name="Lipzen A."/>
            <person name="Lutzoni F."/>
            <person name="Magnuson J."/>
            <person name="Mondo S."/>
            <person name="Nolan M."/>
            <person name="Ohm R."/>
            <person name="Pangilinan J."/>
            <person name="Park H.-J."/>
            <person name="Ramirez L."/>
            <person name="Alfaro M."/>
            <person name="Sun H."/>
            <person name="Tritt A."/>
            <person name="Yoshinaga Y."/>
            <person name="Zwiers L.-H."/>
            <person name="Turgeon B."/>
            <person name="Goodwin S."/>
            <person name="Spatafora J."/>
            <person name="Crous P."/>
            <person name="Grigoriev I."/>
        </authorList>
    </citation>
    <scope>NUCLEOTIDE SEQUENCE</scope>
    <source>
        <strain evidence="2">CBS 116005</strain>
    </source>
</reference>
<dbReference type="EMBL" id="ML995841">
    <property type="protein sequence ID" value="KAF2768764.1"/>
    <property type="molecule type" value="Genomic_DNA"/>
</dbReference>
<evidence type="ECO:0000313" key="3">
    <source>
        <dbReference type="Proteomes" id="UP000799436"/>
    </source>
</evidence>
<evidence type="ECO:0000313" key="2">
    <source>
        <dbReference type="EMBL" id="KAF2768764.1"/>
    </source>
</evidence>
<feature type="compositionally biased region" description="Basic and acidic residues" evidence="1">
    <location>
        <begin position="99"/>
        <end position="114"/>
    </location>
</feature>
<organism evidence="2 3">
    <name type="scientific">Teratosphaeria nubilosa</name>
    <dbReference type="NCBI Taxonomy" id="161662"/>
    <lineage>
        <taxon>Eukaryota</taxon>
        <taxon>Fungi</taxon>
        <taxon>Dikarya</taxon>
        <taxon>Ascomycota</taxon>
        <taxon>Pezizomycotina</taxon>
        <taxon>Dothideomycetes</taxon>
        <taxon>Dothideomycetidae</taxon>
        <taxon>Mycosphaerellales</taxon>
        <taxon>Teratosphaeriaceae</taxon>
        <taxon>Teratosphaeria</taxon>
    </lineage>
</organism>
<proteinExistence type="predicted"/>
<feature type="region of interest" description="Disordered" evidence="1">
    <location>
        <begin position="78"/>
        <end position="114"/>
    </location>
</feature>
<dbReference type="Proteomes" id="UP000799436">
    <property type="component" value="Unassembled WGS sequence"/>
</dbReference>
<accession>A0A6G1L951</accession>
<protein>
    <submittedName>
        <fullName evidence="2">Uncharacterized protein</fullName>
    </submittedName>
</protein>
<sequence length="181" mass="20461">MNKGIKVPGRTRVPGATVATVGDGEIHIGRRHVRERCFQTGDFSVWVLARGTTVQYRAVSRSRRPFLTFQPVHEKDTYSSHNLANSNTTKPLTTVDSHSTSHQDHSNTRHATSDRSNPRLILFLLDGDHGPPSLIRKSSSCSRDMEPAERHFRPFRWRRTGLWWTWVAGGGAEKSLMMVNS</sequence>
<evidence type="ECO:0000256" key="1">
    <source>
        <dbReference type="SAM" id="MobiDB-lite"/>
    </source>
</evidence>
<feature type="compositionally biased region" description="Polar residues" evidence="1">
    <location>
        <begin position="79"/>
        <end position="98"/>
    </location>
</feature>
<dbReference type="AlphaFoldDB" id="A0A6G1L951"/>
<gene>
    <name evidence="2" type="ORF">EJ03DRAFT_114721</name>
</gene>
<name>A0A6G1L951_9PEZI</name>